<gene>
    <name evidence="2" type="ORF">HK413_00260</name>
</gene>
<dbReference type="Proteomes" id="UP000566071">
    <property type="component" value="Unassembled WGS sequence"/>
</dbReference>
<proteinExistence type="predicted"/>
<feature type="signal peptide" evidence="1">
    <location>
        <begin position="1"/>
        <end position="26"/>
    </location>
</feature>
<comment type="caution">
    <text evidence="2">The sequence shown here is derived from an EMBL/GenBank/DDBJ whole genome shotgun (WGS) entry which is preliminary data.</text>
</comment>
<evidence type="ECO:0000313" key="2">
    <source>
        <dbReference type="EMBL" id="NNU33021.1"/>
    </source>
</evidence>
<evidence type="ECO:0000256" key="1">
    <source>
        <dbReference type="SAM" id="SignalP"/>
    </source>
</evidence>
<evidence type="ECO:0000313" key="3">
    <source>
        <dbReference type="Proteomes" id="UP000566071"/>
    </source>
</evidence>
<accession>A0ABX1W023</accession>
<reference evidence="2 3" key="1">
    <citation type="submission" date="2020-05" db="EMBL/GenBank/DDBJ databases">
        <authorList>
            <person name="Khan S.A."/>
            <person name="Jeon C.O."/>
            <person name="Chun B.H."/>
        </authorList>
    </citation>
    <scope>NUCLEOTIDE SEQUENCE [LARGE SCALE GENOMIC DNA]</scope>
    <source>
        <strain evidence="2 3">S1162</strain>
    </source>
</reference>
<sequence>MKNSFKIAALALVVSAFVACKGSSTATTDSVKTDSVKTDTTVVDTAKVDTAKVDTAKKMYFFRLKQKSLSVYRGGFFV</sequence>
<name>A0ABX1W023_9SPHI</name>
<dbReference type="PROSITE" id="PS51257">
    <property type="entry name" value="PROKAR_LIPOPROTEIN"/>
    <property type="match status" value="1"/>
</dbReference>
<feature type="chain" id="PRO_5045579021" evidence="1">
    <location>
        <begin position="27"/>
        <end position="78"/>
    </location>
</feature>
<organism evidence="2 3">
    <name type="scientific">Mucilaginibacter humi</name>
    <dbReference type="NCBI Taxonomy" id="2732510"/>
    <lineage>
        <taxon>Bacteria</taxon>
        <taxon>Pseudomonadati</taxon>
        <taxon>Bacteroidota</taxon>
        <taxon>Sphingobacteriia</taxon>
        <taxon>Sphingobacteriales</taxon>
        <taxon>Sphingobacteriaceae</taxon>
        <taxon>Mucilaginibacter</taxon>
    </lineage>
</organism>
<keyword evidence="1" id="KW-0732">Signal</keyword>
<protein>
    <submittedName>
        <fullName evidence="2">Uncharacterized protein</fullName>
    </submittedName>
</protein>
<dbReference type="EMBL" id="JABFCR010000001">
    <property type="protein sequence ID" value="NNU33021.1"/>
    <property type="molecule type" value="Genomic_DNA"/>
</dbReference>
<keyword evidence="3" id="KW-1185">Reference proteome</keyword>
<dbReference type="RefSeq" id="WP_175268723.1">
    <property type="nucleotide sequence ID" value="NZ_JABFCR010000001.1"/>
</dbReference>